<dbReference type="PANTHER" id="PTHR11006:SF53">
    <property type="entry name" value="PROTEIN ARGININE N-METHYLTRANSFERASE 3"/>
    <property type="match status" value="1"/>
</dbReference>
<comment type="caution">
    <text evidence="9">The sequence shown here is derived from an EMBL/GenBank/DDBJ whole genome shotgun (WGS) entry which is preliminary data.</text>
</comment>
<feature type="compositionally biased region" description="Acidic residues" evidence="7">
    <location>
        <begin position="40"/>
        <end position="68"/>
    </location>
</feature>
<dbReference type="SUPFAM" id="SSF53335">
    <property type="entry name" value="S-adenosyl-L-methionine-dependent methyltransferases"/>
    <property type="match status" value="1"/>
</dbReference>
<dbReference type="SUPFAM" id="SSF57667">
    <property type="entry name" value="beta-beta-alpha zinc fingers"/>
    <property type="match status" value="1"/>
</dbReference>
<evidence type="ECO:0000313" key="9">
    <source>
        <dbReference type="EMBL" id="CAD6900011.1"/>
    </source>
</evidence>
<sequence>MVTSSASTAATDGSANAAASSPASAQSQGRGNELQKDNIADDDDDEDEDDDDDDQDFGDWVDDDDEGGEGGPSSAVYADADAASKRGPKTPTHALFPDVPGQPLKLFSRPAAALQHAKENGCDFRALVRSKSLDALQVIRLLNYLRRAASKGASLSAEQINAISGSEPFLNDDAELAPVPGFEMDGLLQIDFDDDDDIAQDGTESNTQKASGEPSRPSTSELESELLALRLAFQDLRERYAASIGLSDADRAAVTEDSEKTVGSSGSSVKGKNKLSPFAGVSRTHAPLSANDKEDDQHYFTSYASNDIHQTMISDSVRTLSYAKFILSPQNSHLFRNKIIMDVGCGSGILSLFAARAGAATVLAIDASDIADRTVLNVQENGFGSVIRVFKGKIEELGPELAPYEGKVDVIVSEWMGYFLIYEAMLPSVLHARDLYLRKPSKINADNGTSTDGGILAPSHTRMTLAGVEDAELLHERIHFWADVYGFKMSAMAKGLADDAYTEGLKKEAVITDTANIFDLPLMTMSTRQPEFESTFSLKASRKGTMHAFLSWFDTWFLPAPLSSSGLFPPQGRRDTEGGEILPDLPPCQTAEPVRADVSGLDESLRGNAVVPAKEGQDVEQGPGEVVSFTTGPEGKETHWKATAFLLKDPIEVEQGSTITGRIKVTKSSTHSRELEAELHYLVQHPSDEQEAKVKRVQTTMVQHFAVRGVQPCQNLIDYPLQIMFGTPRISSIFLLALGTALATVTAVNAETDPSLPERVLVGKASLKAELYSRADPLNLFGLQRPRHDPRDDVVGQVIDQTVGLARGMTMEERQIRCTNSGYGLCPDKSGCCPVGGQCCPGDICCSKITGSCSRVYDHYECCPPGVSCNGIDGCAVGRRACPKDPEGCCPFGSSCAYGSDGKVNGCSRFASGSGNGPAGDTSTFSVISSTQLFTSSSIFFFPTTTVSSSSSRTTDVLTFNAPSTTPTTTSTTTSTTTTPVSGGLPFPVNAAAPRVGNGASLALTAVAVAILAGVVAL</sequence>
<evidence type="ECO:0000256" key="4">
    <source>
        <dbReference type="ARBA" id="ARBA00047384"/>
    </source>
</evidence>
<keyword evidence="1 6" id="KW-0489">Methyltransferase</keyword>
<dbReference type="InterPro" id="IPR036236">
    <property type="entry name" value="Znf_C2H2_sf"/>
</dbReference>
<dbReference type="PROSITE" id="PS51678">
    <property type="entry name" value="SAM_MT_PRMT"/>
    <property type="match status" value="1"/>
</dbReference>
<protein>
    <recommendedName>
        <fullName evidence="8">Protein arginine N-methyltransferase domain-containing protein</fullName>
    </recommendedName>
</protein>
<feature type="compositionally biased region" description="Low complexity" evidence="7">
    <location>
        <begin position="963"/>
        <end position="980"/>
    </location>
</feature>
<dbReference type="InterPro" id="IPR055135">
    <property type="entry name" value="PRMT_dom"/>
</dbReference>
<dbReference type="PANTHER" id="PTHR11006">
    <property type="entry name" value="PROTEIN ARGININE N-METHYLTRANSFERASE"/>
    <property type="match status" value="1"/>
</dbReference>
<evidence type="ECO:0000256" key="5">
    <source>
        <dbReference type="ARBA" id="ARBA00049303"/>
    </source>
</evidence>
<comment type="catalytic activity">
    <reaction evidence="4">
        <text>L-arginyl-[protein] + 2 S-adenosyl-L-methionine = N(omega),N(omega)-dimethyl-L-arginyl-[protein] + 2 S-adenosyl-L-homocysteine + 2 H(+)</text>
        <dbReference type="Rhea" id="RHEA:48096"/>
        <dbReference type="Rhea" id="RHEA-COMP:10532"/>
        <dbReference type="Rhea" id="RHEA-COMP:11991"/>
        <dbReference type="ChEBI" id="CHEBI:15378"/>
        <dbReference type="ChEBI" id="CHEBI:29965"/>
        <dbReference type="ChEBI" id="CHEBI:57856"/>
        <dbReference type="ChEBI" id="CHEBI:59789"/>
        <dbReference type="ChEBI" id="CHEBI:61897"/>
        <dbReference type="EC" id="2.1.1.319"/>
    </reaction>
    <physiologicalReaction direction="left-to-right" evidence="4">
        <dbReference type="Rhea" id="RHEA:48097"/>
    </physiologicalReaction>
</comment>
<feature type="region of interest" description="Disordered" evidence="7">
    <location>
        <begin position="252"/>
        <end position="271"/>
    </location>
</feature>
<evidence type="ECO:0000259" key="8">
    <source>
        <dbReference type="Pfam" id="PF22528"/>
    </source>
</evidence>
<reference evidence="9" key="1">
    <citation type="submission" date="2020-10" db="EMBL/GenBank/DDBJ databases">
        <authorList>
            <person name="Sedaghatjoo S."/>
        </authorList>
    </citation>
    <scope>NUCLEOTIDE SEQUENCE</scope>
    <source>
        <strain evidence="9">AZH3</strain>
    </source>
</reference>
<organism evidence="9 10">
    <name type="scientific">Tilletia caries</name>
    <name type="common">wheat bunt fungus</name>
    <dbReference type="NCBI Taxonomy" id="13290"/>
    <lineage>
        <taxon>Eukaryota</taxon>
        <taxon>Fungi</taxon>
        <taxon>Dikarya</taxon>
        <taxon>Basidiomycota</taxon>
        <taxon>Ustilaginomycotina</taxon>
        <taxon>Exobasidiomycetes</taxon>
        <taxon>Tilletiales</taxon>
        <taxon>Tilletiaceae</taxon>
        <taxon>Tilletia</taxon>
    </lineage>
</organism>
<dbReference type="Gene3D" id="2.70.160.11">
    <property type="entry name" value="Hnrnp arginine n-methyltransferase1"/>
    <property type="match status" value="1"/>
</dbReference>
<dbReference type="Pfam" id="PF06325">
    <property type="entry name" value="PrmA"/>
    <property type="match status" value="1"/>
</dbReference>
<dbReference type="CDD" id="cd02440">
    <property type="entry name" value="AdoMet_MTases"/>
    <property type="match status" value="1"/>
</dbReference>
<feature type="region of interest" description="Disordered" evidence="7">
    <location>
        <begin position="961"/>
        <end position="981"/>
    </location>
</feature>
<keyword evidence="10" id="KW-1185">Reference proteome</keyword>
<accession>A0ABN7IL79</accession>
<evidence type="ECO:0000256" key="2">
    <source>
        <dbReference type="ARBA" id="ARBA00022679"/>
    </source>
</evidence>
<dbReference type="EMBL" id="CAJHJG010000260">
    <property type="protein sequence ID" value="CAD6900011.1"/>
    <property type="molecule type" value="Genomic_DNA"/>
</dbReference>
<evidence type="ECO:0000313" key="10">
    <source>
        <dbReference type="Proteomes" id="UP000836402"/>
    </source>
</evidence>
<evidence type="ECO:0000256" key="6">
    <source>
        <dbReference type="PROSITE-ProRule" id="PRU01015"/>
    </source>
</evidence>
<evidence type="ECO:0000256" key="1">
    <source>
        <dbReference type="ARBA" id="ARBA00022603"/>
    </source>
</evidence>
<feature type="region of interest" description="Disordered" evidence="7">
    <location>
        <begin position="194"/>
        <end position="221"/>
    </location>
</feature>
<feature type="region of interest" description="Disordered" evidence="7">
    <location>
        <begin position="1"/>
        <end position="101"/>
    </location>
</feature>
<evidence type="ECO:0000256" key="7">
    <source>
        <dbReference type="SAM" id="MobiDB-lite"/>
    </source>
</evidence>
<keyword evidence="3 6" id="KW-0949">S-adenosyl-L-methionine</keyword>
<comment type="catalytic activity">
    <reaction evidence="5">
        <text>L-arginyl-[protein] + S-adenosyl-L-methionine = N(omega)-methyl-L-arginyl-[protein] + S-adenosyl-L-homocysteine + H(+)</text>
        <dbReference type="Rhea" id="RHEA:48100"/>
        <dbReference type="Rhea" id="RHEA-COMP:10532"/>
        <dbReference type="Rhea" id="RHEA-COMP:11990"/>
        <dbReference type="ChEBI" id="CHEBI:15378"/>
        <dbReference type="ChEBI" id="CHEBI:29965"/>
        <dbReference type="ChEBI" id="CHEBI:57856"/>
        <dbReference type="ChEBI" id="CHEBI:59789"/>
        <dbReference type="ChEBI" id="CHEBI:65280"/>
    </reaction>
    <physiologicalReaction direction="left-to-right" evidence="5">
        <dbReference type="Rhea" id="RHEA:48101"/>
    </physiologicalReaction>
</comment>
<feature type="domain" description="Protein arginine N-methyltransferase" evidence="8">
    <location>
        <begin position="462"/>
        <end position="559"/>
    </location>
</feature>
<gene>
    <name evidence="9" type="ORF">JKIAZH3_G1110</name>
</gene>
<dbReference type="Proteomes" id="UP000836402">
    <property type="component" value="Unassembled WGS sequence"/>
</dbReference>
<keyword evidence="2 6" id="KW-0808">Transferase</keyword>
<feature type="domain" description="Protein arginine N-methyltransferase" evidence="8">
    <location>
        <begin position="626"/>
        <end position="684"/>
    </location>
</feature>
<name>A0ABN7IL79_9BASI</name>
<evidence type="ECO:0000256" key="3">
    <source>
        <dbReference type="ARBA" id="ARBA00022691"/>
    </source>
</evidence>
<dbReference type="InterPro" id="IPR029063">
    <property type="entry name" value="SAM-dependent_MTases_sf"/>
</dbReference>
<proteinExistence type="predicted"/>
<dbReference type="Gene3D" id="3.40.50.150">
    <property type="entry name" value="Vaccinia Virus protein VP39"/>
    <property type="match status" value="1"/>
</dbReference>
<dbReference type="InterPro" id="IPR025799">
    <property type="entry name" value="Arg_MeTrfase"/>
</dbReference>
<feature type="compositionally biased region" description="Low complexity" evidence="7">
    <location>
        <begin position="1"/>
        <end position="27"/>
    </location>
</feature>
<dbReference type="Pfam" id="PF22528">
    <property type="entry name" value="PRMT_C"/>
    <property type="match status" value="2"/>
</dbReference>